<proteinExistence type="predicted"/>
<dbReference type="Proteomes" id="UP000306319">
    <property type="component" value="Unassembled WGS sequence"/>
</dbReference>
<name>A0AC61RGT7_9BACT</name>
<reference evidence="1" key="1">
    <citation type="submission" date="2019-04" db="EMBL/GenBank/DDBJ databases">
        <title>Microbes associate with the intestines of laboratory mice.</title>
        <authorList>
            <person name="Navarre W."/>
            <person name="Wong E."/>
            <person name="Huang K."/>
            <person name="Tropini C."/>
            <person name="Ng K."/>
            <person name="Yu B."/>
        </authorList>
    </citation>
    <scope>NUCLEOTIDE SEQUENCE</scope>
    <source>
        <strain evidence="1">NM04_E33</strain>
    </source>
</reference>
<organism evidence="1 2">
    <name type="scientific">Lepagella muris</name>
    <dbReference type="NCBI Taxonomy" id="3032870"/>
    <lineage>
        <taxon>Bacteria</taxon>
        <taxon>Pseudomonadati</taxon>
        <taxon>Bacteroidota</taxon>
        <taxon>Bacteroidia</taxon>
        <taxon>Bacteroidales</taxon>
        <taxon>Muribaculaceae</taxon>
        <taxon>Lepagella</taxon>
    </lineage>
</organism>
<evidence type="ECO:0000313" key="2">
    <source>
        <dbReference type="Proteomes" id="UP000306319"/>
    </source>
</evidence>
<accession>A0AC61RGT7</accession>
<dbReference type="EMBL" id="SRYB01000017">
    <property type="protein sequence ID" value="TGY78029.1"/>
    <property type="molecule type" value="Genomic_DNA"/>
</dbReference>
<gene>
    <name evidence="1" type="ORF">E5331_11800</name>
</gene>
<comment type="caution">
    <text evidence="1">The sequence shown here is derived from an EMBL/GenBank/DDBJ whole genome shotgun (WGS) entry which is preliminary data.</text>
</comment>
<keyword evidence="2" id="KW-1185">Reference proteome</keyword>
<evidence type="ECO:0000313" key="1">
    <source>
        <dbReference type="EMBL" id="TGY78029.1"/>
    </source>
</evidence>
<sequence length="161" mass="18827">MVKHILLSLMLIVMAAGNAMASAGCCPPPPEGKSKEQMFREIQEFKMKFLAQEMDLKEDQQQKFFELYDEMSRKRFAAMKSARELERKVKKNADATEADYQAVTDAWNKAKTEDAAIAKEYDEKFSKFLTQKQIFQMKSAEDKFRKKMEEMRHKGRKGHNR</sequence>
<protein>
    <submittedName>
        <fullName evidence="1">Periplasmic heavy metal sensor</fullName>
    </submittedName>
</protein>